<dbReference type="AlphaFoldDB" id="I4C7R4"/>
<evidence type="ECO:0000313" key="3">
    <source>
        <dbReference type="Proteomes" id="UP000006055"/>
    </source>
</evidence>
<feature type="compositionally biased region" description="Low complexity" evidence="1">
    <location>
        <begin position="127"/>
        <end position="136"/>
    </location>
</feature>
<feature type="compositionally biased region" description="Basic and acidic residues" evidence="1">
    <location>
        <begin position="142"/>
        <end position="151"/>
    </location>
</feature>
<dbReference type="Proteomes" id="UP000006055">
    <property type="component" value="Chromosome"/>
</dbReference>
<reference evidence="3" key="1">
    <citation type="submission" date="2012-06" db="EMBL/GenBank/DDBJ databases">
        <title>Complete sequence of chromosome of Desulfomonile tiedjei DSM 6799.</title>
        <authorList>
            <person name="Lucas S."/>
            <person name="Copeland A."/>
            <person name="Lapidus A."/>
            <person name="Glavina del Rio T."/>
            <person name="Dalin E."/>
            <person name="Tice H."/>
            <person name="Bruce D."/>
            <person name="Goodwin L."/>
            <person name="Pitluck S."/>
            <person name="Peters L."/>
            <person name="Ovchinnikova G."/>
            <person name="Zeytun A."/>
            <person name="Lu M."/>
            <person name="Kyrpides N."/>
            <person name="Mavromatis K."/>
            <person name="Ivanova N."/>
            <person name="Brettin T."/>
            <person name="Detter J.C."/>
            <person name="Han C."/>
            <person name="Larimer F."/>
            <person name="Land M."/>
            <person name="Hauser L."/>
            <person name="Markowitz V."/>
            <person name="Cheng J.-F."/>
            <person name="Hugenholtz P."/>
            <person name="Woyke T."/>
            <person name="Wu D."/>
            <person name="Spring S."/>
            <person name="Schroeder M."/>
            <person name="Brambilla E."/>
            <person name="Klenk H.-P."/>
            <person name="Eisen J.A."/>
        </authorList>
    </citation>
    <scope>NUCLEOTIDE SEQUENCE [LARGE SCALE GENOMIC DNA]</scope>
    <source>
        <strain evidence="3">ATCC 49306 / DSM 6799 / DCB-1</strain>
    </source>
</reference>
<keyword evidence="3" id="KW-1185">Reference proteome</keyword>
<dbReference type="RefSeq" id="WP_014810742.1">
    <property type="nucleotide sequence ID" value="NC_018025.1"/>
</dbReference>
<feature type="compositionally biased region" description="Basic and acidic residues" evidence="1">
    <location>
        <begin position="63"/>
        <end position="83"/>
    </location>
</feature>
<dbReference type="STRING" id="706587.Desti_2936"/>
<protein>
    <recommendedName>
        <fullName evidence="4">Lipoprotein</fullName>
    </recommendedName>
</protein>
<proteinExistence type="predicted"/>
<dbReference type="KEGG" id="dti:Desti_2936"/>
<dbReference type="HOGENOM" id="CLU_1076582_0_0_7"/>
<feature type="compositionally biased region" description="Basic and acidic residues" evidence="1">
    <location>
        <begin position="110"/>
        <end position="120"/>
    </location>
</feature>
<evidence type="ECO:0000256" key="1">
    <source>
        <dbReference type="SAM" id="MobiDB-lite"/>
    </source>
</evidence>
<sequence length="258" mass="28761">MRSIGKGGTLISRSWILLVALSCCVFLASCVPSILSKKNEASAQQQTPQKGSLLKPQMASSSVEKEIKPTKDAKEERLPEKSASDTQNTLIKMDKPVRQESETGKSLPPPKEKEKEKEEPSNLSTASKKPSSSIPESPNPKPLEKLDEDKNAGFAPPLSKFDHAEYIKQVRSRAIDLINKEKKCSHAILCRDSLTDEWSVTLFVMKDKTFTRSIYVWDDIDEKWGETYSDPLPVKELKEALAMATNGKKCEPLKGKLQ</sequence>
<name>I4C7R4_DESTA</name>
<gene>
    <name evidence="2" type="ordered locus">Desti_2936</name>
</gene>
<evidence type="ECO:0000313" key="2">
    <source>
        <dbReference type="EMBL" id="AFM25605.1"/>
    </source>
</evidence>
<feature type="compositionally biased region" description="Basic and acidic residues" evidence="1">
    <location>
        <begin position="92"/>
        <end position="103"/>
    </location>
</feature>
<dbReference type="PROSITE" id="PS51257">
    <property type="entry name" value="PROKAR_LIPOPROTEIN"/>
    <property type="match status" value="1"/>
</dbReference>
<evidence type="ECO:0008006" key="4">
    <source>
        <dbReference type="Google" id="ProtNLM"/>
    </source>
</evidence>
<feature type="region of interest" description="Disordered" evidence="1">
    <location>
        <begin position="42"/>
        <end position="158"/>
    </location>
</feature>
<dbReference type="EMBL" id="CP003360">
    <property type="protein sequence ID" value="AFM25605.1"/>
    <property type="molecule type" value="Genomic_DNA"/>
</dbReference>
<organism evidence="2 3">
    <name type="scientific">Desulfomonile tiedjei (strain ATCC 49306 / DSM 6799 / DCB-1)</name>
    <dbReference type="NCBI Taxonomy" id="706587"/>
    <lineage>
        <taxon>Bacteria</taxon>
        <taxon>Pseudomonadati</taxon>
        <taxon>Thermodesulfobacteriota</taxon>
        <taxon>Desulfomonilia</taxon>
        <taxon>Desulfomonilales</taxon>
        <taxon>Desulfomonilaceae</taxon>
        <taxon>Desulfomonile</taxon>
    </lineage>
</organism>
<accession>I4C7R4</accession>